<protein>
    <recommendedName>
        <fullName evidence="4">HTH araC/xylS-type domain-containing protein</fullName>
    </recommendedName>
</protein>
<dbReference type="EMBL" id="CP020919">
    <property type="protein sequence ID" value="AWG25994.1"/>
    <property type="molecule type" value="Genomic_DNA"/>
</dbReference>
<accession>A0A2S1LQH9</accession>
<dbReference type="InterPro" id="IPR046532">
    <property type="entry name" value="DUF6597"/>
</dbReference>
<dbReference type="Gene3D" id="1.10.10.60">
    <property type="entry name" value="Homeodomain-like"/>
    <property type="match status" value="1"/>
</dbReference>
<proteinExistence type="predicted"/>
<evidence type="ECO:0000256" key="2">
    <source>
        <dbReference type="ARBA" id="ARBA00023125"/>
    </source>
</evidence>
<dbReference type="Proteomes" id="UP000244677">
    <property type="component" value="Chromosome"/>
</dbReference>
<feature type="domain" description="HTH araC/xylS-type" evidence="4">
    <location>
        <begin position="167"/>
        <end position="266"/>
    </location>
</feature>
<dbReference type="PANTHER" id="PTHR43280">
    <property type="entry name" value="ARAC-FAMILY TRANSCRIPTIONAL REGULATOR"/>
    <property type="match status" value="1"/>
</dbReference>
<keyword evidence="3" id="KW-0804">Transcription</keyword>
<evidence type="ECO:0000313" key="5">
    <source>
        <dbReference type="EMBL" id="AWG25994.1"/>
    </source>
</evidence>
<reference evidence="5 6" key="1">
    <citation type="submission" date="2017-04" db="EMBL/GenBank/DDBJ databases">
        <title>Complete genome sequence of Flavobacterium kingsejong AJ004.</title>
        <authorList>
            <person name="Lee P.C."/>
        </authorList>
    </citation>
    <scope>NUCLEOTIDE SEQUENCE [LARGE SCALE GENOMIC DNA]</scope>
    <source>
        <strain evidence="5 6">AJ004</strain>
    </source>
</reference>
<dbReference type="Pfam" id="PF20240">
    <property type="entry name" value="DUF6597"/>
    <property type="match status" value="1"/>
</dbReference>
<dbReference type="InterPro" id="IPR009057">
    <property type="entry name" value="Homeodomain-like_sf"/>
</dbReference>
<gene>
    <name evidence="5" type="ORF">FK004_12560</name>
</gene>
<dbReference type="PROSITE" id="PS01124">
    <property type="entry name" value="HTH_ARAC_FAMILY_2"/>
    <property type="match status" value="1"/>
</dbReference>
<dbReference type="InterPro" id="IPR018060">
    <property type="entry name" value="HTH_AraC"/>
</dbReference>
<keyword evidence="1" id="KW-0805">Transcription regulation</keyword>
<dbReference type="Pfam" id="PF12833">
    <property type="entry name" value="HTH_18"/>
    <property type="match status" value="1"/>
</dbReference>
<evidence type="ECO:0000313" key="6">
    <source>
        <dbReference type="Proteomes" id="UP000244677"/>
    </source>
</evidence>
<dbReference type="PANTHER" id="PTHR43280:SF2">
    <property type="entry name" value="HTH-TYPE TRANSCRIPTIONAL REGULATOR EXSA"/>
    <property type="match status" value="1"/>
</dbReference>
<name>A0A2S1LQH9_9FLAO</name>
<keyword evidence="2" id="KW-0238">DNA-binding</keyword>
<organism evidence="5 6">
    <name type="scientific">Flavobacterium kingsejongi</name>
    <dbReference type="NCBI Taxonomy" id="1678728"/>
    <lineage>
        <taxon>Bacteria</taxon>
        <taxon>Pseudomonadati</taxon>
        <taxon>Bacteroidota</taxon>
        <taxon>Flavobacteriia</taxon>
        <taxon>Flavobacteriales</taxon>
        <taxon>Flavobacteriaceae</taxon>
        <taxon>Flavobacterium</taxon>
    </lineage>
</organism>
<evidence type="ECO:0000256" key="3">
    <source>
        <dbReference type="ARBA" id="ARBA00023163"/>
    </source>
</evidence>
<sequence>MTTKIVKINHPELKDFIQYFIFFKSEKDEVINYTTFPNTNLCLAIYKKNNVVLHRKGSINQCTTLQGTQTYLSYLVGFHKTAFQMSVQAPIDEICVLFHPSALRLFTNVPYAEMQDSNEVFQMIFPNSDRCFLEALFEEQDDQKRASNLEFLFLKSLKKDLHSDKIKEALDVINSKKDNKLDVATIAKALAVNESTLYRLFTSQLGQNPKSFLKTIRFRNVLEELLTYQKVKLTGIAHQSNYADQSHFIKDFKDSTGQTPTQVKNKTKIQQEELAWIYTEK</sequence>
<evidence type="ECO:0000259" key="4">
    <source>
        <dbReference type="PROSITE" id="PS01124"/>
    </source>
</evidence>
<dbReference type="KEGG" id="fki:FK004_12560"/>
<dbReference type="SMART" id="SM00342">
    <property type="entry name" value="HTH_ARAC"/>
    <property type="match status" value="1"/>
</dbReference>
<evidence type="ECO:0000256" key="1">
    <source>
        <dbReference type="ARBA" id="ARBA00023015"/>
    </source>
</evidence>
<dbReference type="OrthoDB" id="662446at2"/>
<dbReference type="AlphaFoldDB" id="A0A2S1LQH9"/>
<dbReference type="GO" id="GO:0043565">
    <property type="term" value="F:sequence-specific DNA binding"/>
    <property type="evidence" value="ECO:0007669"/>
    <property type="project" value="InterPro"/>
</dbReference>
<dbReference type="GO" id="GO:0003700">
    <property type="term" value="F:DNA-binding transcription factor activity"/>
    <property type="evidence" value="ECO:0007669"/>
    <property type="project" value="InterPro"/>
</dbReference>
<keyword evidence="6" id="KW-1185">Reference proteome</keyword>
<dbReference type="SUPFAM" id="SSF46689">
    <property type="entry name" value="Homeodomain-like"/>
    <property type="match status" value="2"/>
</dbReference>
<dbReference type="RefSeq" id="WP_108737535.1">
    <property type="nucleotide sequence ID" value="NZ_CP020919.1"/>
</dbReference>